<gene>
    <name evidence="5" type="ORF">P154DRAFT_574948</name>
</gene>
<name>A0A6A5WI76_9PLEO</name>
<dbReference type="AlphaFoldDB" id="A0A6A5WI76"/>
<dbReference type="SMART" id="SM00321">
    <property type="entry name" value="WSC"/>
    <property type="match status" value="1"/>
</dbReference>
<dbReference type="EMBL" id="ML977582">
    <property type="protein sequence ID" value="KAF2001600.1"/>
    <property type="molecule type" value="Genomic_DNA"/>
</dbReference>
<keyword evidence="2" id="KW-0472">Membrane</keyword>
<evidence type="ECO:0000313" key="6">
    <source>
        <dbReference type="Proteomes" id="UP000799779"/>
    </source>
</evidence>
<keyword evidence="2" id="KW-0812">Transmembrane</keyword>
<evidence type="ECO:0000256" key="1">
    <source>
        <dbReference type="SAM" id="MobiDB-lite"/>
    </source>
</evidence>
<keyword evidence="3" id="KW-0732">Signal</keyword>
<sequence length="336" mass="35991">MAIAMKSLLSAFVALLAFLITSTPMASASNTPSYCSSQNTGSDTDPFFWTWQSNGKCGDHCRGDYAYGVILDKQCWCSNYAPAEQVDLSKCGQDCPGFPSEKCGNPSDKLYIYVLLDTEPSGTASAAQSTSPGKTSTTLETSVTSDSSQNTTPIQSVRTITQNNGETIRETIILPPTGTAAAGKKKGTPTGAIAGGVVGGILGLALIIGAVIFFLRRRRQQQDEQDAQSGIQRNTSTMSRSGLLGHREKPNPPAITTTLNHNSRIGFDHESVSPVSGSDRRNSRPYIFDQRLNPSAIMAMDNTSRGSVASLDDSRDYGRELNVRNPDPDPPEVTRP</sequence>
<keyword evidence="2" id="KW-1133">Transmembrane helix</keyword>
<feature type="region of interest" description="Disordered" evidence="1">
    <location>
        <begin position="300"/>
        <end position="336"/>
    </location>
</feature>
<keyword evidence="6" id="KW-1185">Reference proteome</keyword>
<feature type="domain" description="WSC" evidence="4">
    <location>
        <begin position="29"/>
        <end position="116"/>
    </location>
</feature>
<reference evidence="5" key="1">
    <citation type="journal article" date="2020" name="Stud. Mycol.">
        <title>101 Dothideomycetes genomes: a test case for predicting lifestyles and emergence of pathogens.</title>
        <authorList>
            <person name="Haridas S."/>
            <person name="Albert R."/>
            <person name="Binder M."/>
            <person name="Bloem J."/>
            <person name="Labutti K."/>
            <person name="Salamov A."/>
            <person name="Andreopoulos B."/>
            <person name="Baker S."/>
            <person name="Barry K."/>
            <person name="Bills G."/>
            <person name="Bluhm B."/>
            <person name="Cannon C."/>
            <person name="Castanera R."/>
            <person name="Culley D."/>
            <person name="Daum C."/>
            <person name="Ezra D."/>
            <person name="Gonzalez J."/>
            <person name="Henrissat B."/>
            <person name="Kuo A."/>
            <person name="Liang C."/>
            <person name="Lipzen A."/>
            <person name="Lutzoni F."/>
            <person name="Magnuson J."/>
            <person name="Mondo S."/>
            <person name="Nolan M."/>
            <person name="Ohm R."/>
            <person name="Pangilinan J."/>
            <person name="Park H.-J."/>
            <person name="Ramirez L."/>
            <person name="Alfaro M."/>
            <person name="Sun H."/>
            <person name="Tritt A."/>
            <person name="Yoshinaga Y."/>
            <person name="Zwiers L.-H."/>
            <person name="Turgeon B."/>
            <person name="Goodwin S."/>
            <person name="Spatafora J."/>
            <person name="Crous P."/>
            <person name="Grigoriev I."/>
        </authorList>
    </citation>
    <scope>NUCLEOTIDE SEQUENCE</scope>
    <source>
        <strain evidence="5">CBS 123094</strain>
    </source>
</reference>
<feature type="compositionally biased region" description="Polar residues" evidence="1">
    <location>
        <begin position="254"/>
        <end position="263"/>
    </location>
</feature>
<evidence type="ECO:0000313" key="5">
    <source>
        <dbReference type="EMBL" id="KAF2001600.1"/>
    </source>
</evidence>
<feature type="compositionally biased region" description="Basic and acidic residues" evidence="1">
    <location>
        <begin position="312"/>
        <end position="322"/>
    </location>
</feature>
<dbReference type="InterPro" id="IPR002889">
    <property type="entry name" value="WSC_carb-bd"/>
</dbReference>
<feature type="compositionally biased region" description="Polar residues" evidence="1">
    <location>
        <begin position="227"/>
        <end position="240"/>
    </location>
</feature>
<dbReference type="Proteomes" id="UP000799779">
    <property type="component" value="Unassembled WGS sequence"/>
</dbReference>
<dbReference type="PROSITE" id="PS51212">
    <property type="entry name" value="WSC"/>
    <property type="match status" value="1"/>
</dbReference>
<proteinExistence type="predicted"/>
<organism evidence="5 6">
    <name type="scientific">Amniculicola lignicola CBS 123094</name>
    <dbReference type="NCBI Taxonomy" id="1392246"/>
    <lineage>
        <taxon>Eukaryota</taxon>
        <taxon>Fungi</taxon>
        <taxon>Dikarya</taxon>
        <taxon>Ascomycota</taxon>
        <taxon>Pezizomycotina</taxon>
        <taxon>Dothideomycetes</taxon>
        <taxon>Pleosporomycetidae</taxon>
        <taxon>Pleosporales</taxon>
        <taxon>Amniculicolaceae</taxon>
        <taxon>Amniculicola</taxon>
    </lineage>
</organism>
<dbReference type="OrthoDB" id="2537459at2759"/>
<dbReference type="Pfam" id="PF01822">
    <property type="entry name" value="WSC"/>
    <property type="match status" value="1"/>
</dbReference>
<evidence type="ECO:0000256" key="3">
    <source>
        <dbReference type="SAM" id="SignalP"/>
    </source>
</evidence>
<dbReference type="PANTHER" id="PTHR16861:SF4">
    <property type="entry name" value="SH3 DOMAIN PROTEIN (AFU_ORTHOLOGUE AFUA_1G13610)"/>
    <property type="match status" value="1"/>
</dbReference>
<feature type="signal peptide" evidence="3">
    <location>
        <begin position="1"/>
        <end position="28"/>
    </location>
</feature>
<feature type="chain" id="PRO_5025488320" description="WSC domain-containing protein" evidence="3">
    <location>
        <begin position="29"/>
        <end position="336"/>
    </location>
</feature>
<accession>A0A6A5WI76</accession>
<feature type="transmembrane region" description="Helical" evidence="2">
    <location>
        <begin position="192"/>
        <end position="215"/>
    </location>
</feature>
<dbReference type="PANTHER" id="PTHR16861">
    <property type="entry name" value="GLYCOPROTEIN 38"/>
    <property type="match status" value="1"/>
</dbReference>
<evidence type="ECO:0000259" key="4">
    <source>
        <dbReference type="PROSITE" id="PS51212"/>
    </source>
</evidence>
<protein>
    <recommendedName>
        <fullName evidence="4">WSC domain-containing protein</fullName>
    </recommendedName>
</protein>
<feature type="region of interest" description="Disordered" evidence="1">
    <location>
        <begin position="123"/>
        <end position="153"/>
    </location>
</feature>
<feature type="region of interest" description="Disordered" evidence="1">
    <location>
        <begin position="224"/>
        <end position="288"/>
    </location>
</feature>
<evidence type="ECO:0000256" key="2">
    <source>
        <dbReference type="SAM" id="Phobius"/>
    </source>
</evidence>